<accession>A0A249KRN8</accession>
<feature type="signal peptide" evidence="1">
    <location>
        <begin position="1"/>
        <end position="21"/>
    </location>
</feature>
<name>A0A249KRN8_9ACTN</name>
<dbReference type="Proteomes" id="UP000217186">
    <property type="component" value="Chromosome"/>
</dbReference>
<organism evidence="3 4">
    <name type="scientific">Candidatus Planktophila vernalis</name>
    <dbReference type="NCBI Taxonomy" id="1884907"/>
    <lineage>
        <taxon>Bacteria</taxon>
        <taxon>Bacillati</taxon>
        <taxon>Actinomycetota</taxon>
        <taxon>Actinomycetes</taxon>
        <taxon>Candidatus Nanopelagicales</taxon>
        <taxon>Candidatus Nanopelagicaceae</taxon>
        <taxon>Candidatus Planktophila</taxon>
    </lineage>
</organism>
<evidence type="ECO:0000313" key="3">
    <source>
        <dbReference type="EMBL" id="ASY19385.1"/>
    </source>
</evidence>
<keyword evidence="4" id="KW-1185">Reference proteome</keyword>
<evidence type="ECO:0000259" key="2">
    <source>
        <dbReference type="Pfam" id="PF20254"/>
    </source>
</evidence>
<dbReference type="EMBL" id="CP016776">
    <property type="protein sequence ID" value="ASY19385.1"/>
    <property type="molecule type" value="Genomic_DNA"/>
</dbReference>
<feature type="chain" id="PRO_5013055117" description="N,N-dimethylformamidase beta subunit-like C-terminal domain-containing protein" evidence="1">
    <location>
        <begin position="22"/>
        <end position="443"/>
    </location>
</feature>
<protein>
    <recommendedName>
        <fullName evidence="2">N,N-dimethylformamidase beta subunit-like C-terminal domain-containing protein</fullName>
    </recommendedName>
</protein>
<dbReference type="InterPro" id="IPR046540">
    <property type="entry name" value="DMFA2_C"/>
</dbReference>
<dbReference type="AlphaFoldDB" id="A0A249KRN8"/>
<evidence type="ECO:0000313" key="4">
    <source>
        <dbReference type="Proteomes" id="UP000217186"/>
    </source>
</evidence>
<dbReference type="RefSeq" id="WP_095685307.1">
    <property type="nucleotide sequence ID" value="NZ_CP016776.1"/>
</dbReference>
<dbReference type="OrthoDB" id="505641at2"/>
<feature type="domain" description="N,N-dimethylformamidase beta subunit-like C-terminal" evidence="2">
    <location>
        <begin position="115"/>
        <end position="399"/>
    </location>
</feature>
<sequence>MRLALVSLLVLGLMAPVSAPAQECNWQAGWVKAENAKAGNKNWDSDVVMRFSADFTRRKEVKRVEGYFDQASIGCGQSASLKIMGARSVEVSLYRIGYYKGAGARLITTIKNAKQITATQSTPPGQYLVKLKSLGYRSTFVPLVITGQVPSDVTFVSSVLTWQAYNQWGGESLYKGADGQRETRAISVSLDRPYDGDGSGQFRYMEQPLVQLMEQLNLDINYLTDIDLDKTPEINSASIVLGGHSEYWTQAMRDVVEREIYEGTNLLVFGGNTAYAKTFLIDRTMNERIPYRDINQPESLFMGSQFFAVGIKKDLEVQGAQSWPFDTLGKAGKIKGIYGYEADTAMGTSGPGVEVLARSTISPTEKGFVAMSTYYAAPSGAGVLNLGTNAWVCAMANRCPWGHSFDAKTVQQIRKVTTAIIEQAGREKIGNWRVPQIDIPTRP</sequence>
<dbReference type="KEGG" id="pvn:A7sIIA15_00435"/>
<reference evidence="3 4" key="1">
    <citation type="submission" date="2016-07" db="EMBL/GenBank/DDBJ databases">
        <title>High microdiversification within the ubiquitous acI lineage of Actinobacteria.</title>
        <authorList>
            <person name="Neuenschwander S.M."/>
            <person name="Salcher M."/>
            <person name="Ghai R."/>
            <person name="Pernthaler J."/>
        </authorList>
    </citation>
    <scope>NUCLEOTIDE SEQUENCE [LARGE SCALE GENOMIC DNA]</scope>
    <source>
        <strain evidence="3">MMS-IIA-15</strain>
    </source>
</reference>
<dbReference type="Pfam" id="PF20254">
    <property type="entry name" value="DMFA2_C"/>
    <property type="match status" value="1"/>
</dbReference>
<gene>
    <name evidence="3" type="ORF">A7sIIA15_00435</name>
</gene>
<keyword evidence="1" id="KW-0732">Signal</keyword>
<proteinExistence type="predicted"/>
<evidence type="ECO:0000256" key="1">
    <source>
        <dbReference type="SAM" id="SignalP"/>
    </source>
</evidence>